<organism evidence="2 3">
    <name type="scientific">Acididesulfobacter guangdongensis</name>
    <dbReference type="NCBI Taxonomy" id="2597225"/>
    <lineage>
        <taxon>Bacteria</taxon>
        <taxon>Deltaproteobacteria</taxon>
        <taxon>Candidatus Acidulodesulfobacterales</taxon>
        <taxon>Candidatus Acididesulfobacter</taxon>
    </lineage>
</organism>
<dbReference type="Proteomes" id="UP000316562">
    <property type="component" value="Unassembled WGS sequence"/>
</dbReference>
<dbReference type="SMART" id="SM00327">
    <property type="entry name" value="VWA"/>
    <property type="match status" value="1"/>
</dbReference>
<comment type="caution">
    <text evidence="2">The sequence shown here is derived from an EMBL/GenBank/DDBJ whole genome shotgun (WGS) entry which is preliminary data.</text>
</comment>
<dbReference type="SUPFAM" id="SSF53300">
    <property type="entry name" value="vWA-like"/>
    <property type="match status" value="1"/>
</dbReference>
<dbReference type="PANTHER" id="PTHR10579">
    <property type="entry name" value="CALCIUM-ACTIVATED CHLORIDE CHANNEL REGULATOR"/>
    <property type="match status" value="1"/>
</dbReference>
<evidence type="ECO:0000259" key="1">
    <source>
        <dbReference type="PROSITE" id="PS50234"/>
    </source>
</evidence>
<name>A0A519BFB9_ACIG2</name>
<gene>
    <name evidence="2" type="ORF">EVJ46_07060</name>
</gene>
<dbReference type="AlphaFoldDB" id="A0A519BFB9"/>
<sequence>MSKMLDVKIVPHRNYLMADTPDQKLFIELKLSSNKLNIDAASFPGGDAANHALSASSLSIVFVVDTSGSMREIVSGSTQFTGQTQTIDGNTYNLVTGGESKIGIIIDGLKKFVGSSKLKKTDRISIVKFDDDAKVLLPFTDVDDKNKNMITEAIENLLKYSGGTSMGAGLKTALGLMSKETSSRRIIMLTDGQTSDEDLVRETASELARENTPVIAIGIGEDWNEDLITDITDKTQGKPFYATTETTVIPVPVADANGNIAIKPSDIPEVMIKELDRAVSESLTGVSLTINAVQDVKIDRITRVYPEVSEADINIKPHSLGNISKTDSTVFIIEATIPERQPLKSRLMQLGLTYNVPGINFRDENPPEDIIVEFTMDESKASVIDQEVMQWVQQRNVGGLVEKAIKEAASNPSNAAKTLDMARRMTVKLGNGAMTRMIEQAQNEIKENKTISLGTSKTLRIGSRTKTVKLDAGQGLSDEQIRKLAGI</sequence>
<evidence type="ECO:0000313" key="2">
    <source>
        <dbReference type="EMBL" id="RZD15949.1"/>
    </source>
</evidence>
<dbReference type="InterPro" id="IPR051266">
    <property type="entry name" value="CLCR"/>
</dbReference>
<proteinExistence type="predicted"/>
<dbReference type="InterPro" id="IPR002035">
    <property type="entry name" value="VWF_A"/>
</dbReference>
<evidence type="ECO:0000313" key="3">
    <source>
        <dbReference type="Proteomes" id="UP000316562"/>
    </source>
</evidence>
<feature type="domain" description="VWFA" evidence="1">
    <location>
        <begin position="59"/>
        <end position="260"/>
    </location>
</feature>
<dbReference type="Pfam" id="PF00092">
    <property type="entry name" value="VWA"/>
    <property type="match status" value="1"/>
</dbReference>
<dbReference type="Gene3D" id="3.40.50.410">
    <property type="entry name" value="von Willebrand factor, type A domain"/>
    <property type="match status" value="1"/>
</dbReference>
<protein>
    <submittedName>
        <fullName evidence="2">VWA domain-containing protein</fullName>
    </submittedName>
</protein>
<dbReference type="CDD" id="cd00198">
    <property type="entry name" value="vWFA"/>
    <property type="match status" value="1"/>
</dbReference>
<accession>A0A519BFB9</accession>
<dbReference type="PROSITE" id="PS50234">
    <property type="entry name" value="VWFA"/>
    <property type="match status" value="1"/>
</dbReference>
<dbReference type="InterPro" id="IPR036465">
    <property type="entry name" value="vWFA_dom_sf"/>
</dbReference>
<dbReference type="EMBL" id="SGBC01000003">
    <property type="protein sequence ID" value="RZD15949.1"/>
    <property type="molecule type" value="Genomic_DNA"/>
</dbReference>
<reference evidence="2 3" key="1">
    <citation type="journal article" date="2019" name="ISME J.">
        <title>Insights into ecological role of a new deltaproteobacterial order Candidatus Acidulodesulfobacterales by metagenomics and metatranscriptomics.</title>
        <authorList>
            <person name="Tan S."/>
            <person name="Liu J."/>
            <person name="Fang Y."/>
            <person name="Hedlund B.P."/>
            <person name="Lian Z.H."/>
            <person name="Huang L.Y."/>
            <person name="Li J.T."/>
            <person name="Huang L.N."/>
            <person name="Li W.J."/>
            <person name="Jiang H.C."/>
            <person name="Dong H.L."/>
            <person name="Shu W.S."/>
        </authorList>
    </citation>
    <scope>NUCLEOTIDE SEQUENCE [LARGE SCALE GENOMIC DNA]</scope>
    <source>
        <strain evidence="2">AP2</strain>
    </source>
</reference>
<dbReference type="PANTHER" id="PTHR10579:SF43">
    <property type="entry name" value="ZINC FINGER (C3HC4-TYPE RING FINGER) FAMILY PROTEIN"/>
    <property type="match status" value="1"/>
</dbReference>